<dbReference type="Pfam" id="PF07669">
    <property type="entry name" value="Eco57I"/>
    <property type="match status" value="1"/>
</dbReference>
<dbReference type="PANTHER" id="PTHR33841:SF1">
    <property type="entry name" value="DNA METHYLTRANSFERASE A"/>
    <property type="match status" value="1"/>
</dbReference>
<dbReference type="SUPFAM" id="SSF53335">
    <property type="entry name" value="S-adenosyl-L-methionine-dependent methyltransferases"/>
    <property type="match status" value="1"/>
</dbReference>
<dbReference type="InterPro" id="IPR011639">
    <property type="entry name" value="MethylTrfase_TaqI-like_dom"/>
</dbReference>
<dbReference type="Pfam" id="PF25120">
    <property type="entry name" value="DUF7814"/>
    <property type="match status" value="1"/>
</dbReference>
<keyword evidence="10" id="KW-1185">Reference proteome</keyword>
<accession>A0A1H5ZJG6</accession>
<protein>
    <recommendedName>
        <fullName evidence="1">site-specific DNA-methyltransferase (adenine-specific)</fullName>
        <ecNumber evidence="1">2.1.1.72</ecNumber>
    </recommendedName>
</protein>
<dbReference type="GO" id="GO:0006304">
    <property type="term" value="P:DNA modification"/>
    <property type="evidence" value="ECO:0007669"/>
    <property type="project" value="InterPro"/>
</dbReference>
<evidence type="ECO:0000256" key="3">
    <source>
        <dbReference type="ARBA" id="ARBA00022679"/>
    </source>
</evidence>
<dbReference type="PRINTS" id="PR00507">
    <property type="entry name" value="N12N6MTFRASE"/>
</dbReference>
<keyword evidence="4" id="KW-0949">S-adenosyl-L-methionine</keyword>
<dbReference type="Pfam" id="PF20473">
    <property type="entry name" value="MmeI_Mtase"/>
    <property type="match status" value="1"/>
</dbReference>
<evidence type="ECO:0000313" key="10">
    <source>
        <dbReference type="Proteomes" id="UP000236740"/>
    </source>
</evidence>
<evidence type="ECO:0000256" key="4">
    <source>
        <dbReference type="ARBA" id="ARBA00022691"/>
    </source>
</evidence>
<dbReference type="EC" id="2.1.1.72" evidence="1"/>
<name>A0A1H5ZJG6_9EURY</name>
<dbReference type="InterPro" id="IPR002052">
    <property type="entry name" value="DNA_methylase_N6_adenine_CS"/>
</dbReference>
<reference evidence="9 10" key="1">
    <citation type="submission" date="2016-10" db="EMBL/GenBank/DDBJ databases">
        <authorList>
            <person name="de Groot N.N."/>
        </authorList>
    </citation>
    <scope>NUCLEOTIDE SEQUENCE [LARGE SCALE GENOMIC DNA]</scope>
    <source>
        <strain evidence="9 10">CGMCC 1.10331</strain>
    </source>
</reference>
<dbReference type="InterPro" id="IPR029063">
    <property type="entry name" value="SAM-dependent_MTases_sf"/>
</dbReference>
<comment type="catalytic activity">
    <reaction evidence="5">
        <text>a 2'-deoxyadenosine in DNA + S-adenosyl-L-methionine = an N(6)-methyl-2'-deoxyadenosine in DNA + S-adenosyl-L-homocysteine + H(+)</text>
        <dbReference type="Rhea" id="RHEA:15197"/>
        <dbReference type="Rhea" id="RHEA-COMP:12418"/>
        <dbReference type="Rhea" id="RHEA-COMP:12419"/>
        <dbReference type="ChEBI" id="CHEBI:15378"/>
        <dbReference type="ChEBI" id="CHEBI:57856"/>
        <dbReference type="ChEBI" id="CHEBI:59789"/>
        <dbReference type="ChEBI" id="CHEBI:90615"/>
        <dbReference type="ChEBI" id="CHEBI:90616"/>
        <dbReference type="EC" id="2.1.1.72"/>
    </reaction>
</comment>
<organism evidence="9 10">
    <name type="scientific">Halobellus limi</name>
    <dbReference type="NCBI Taxonomy" id="699433"/>
    <lineage>
        <taxon>Archaea</taxon>
        <taxon>Methanobacteriati</taxon>
        <taxon>Methanobacteriota</taxon>
        <taxon>Stenosarchaea group</taxon>
        <taxon>Halobacteria</taxon>
        <taxon>Halobacteriales</taxon>
        <taxon>Haloferacaceae</taxon>
        <taxon>Halobellus</taxon>
    </lineage>
</organism>
<gene>
    <name evidence="9" type="ORF">SAMN04488133_2025</name>
</gene>
<feature type="domain" description="DUF7814" evidence="8">
    <location>
        <begin position="256"/>
        <end position="350"/>
    </location>
</feature>
<evidence type="ECO:0000259" key="6">
    <source>
        <dbReference type="Pfam" id="PF07669"/>
    </source>
</evidence>
<dbReference type="Gene3D" id="3.40.50.150">
    <property type="entry name" value="Vaccinia Virus protein VP39"/>
    <property type="match status" value="2"/>
</dbReference>
<dbReference type="AlphaFoldDB" id="A0A1H5ZJG6"/>
<dbReference type="GO" id="GO:0003676">
    <property type="term" value="F:nucleic acid binding"/>
    <property type="evidence" value="ECO:0007669"/>
    <property type="project" value="InterPro"/>
</dbReference>
<evidence type="ECO:0000259" key="8">
    <source>
        <dbReference type="Pfam" id="PF25120"/>
    </source>
</evidence>
<dbReference type="RefSeq" id="WP_103991726.1">
    <property type="nucleotide sequence ID" value="NZ_CP031311.1"/>
</dbReference>
<evidence type="ECO:0000256" key="2">
    <source>
        <dbReference type="ARBA" id="ARBA00022603"/>
    </source>
</evidence>
<dbReference type="GO" id="GO:0009007">
    <property type="term" value="F:site-specific DNA-methyltransferase (adenine-specific) activity"/>
    <property type="evidence" value="ECO:0007669"/>
    <property type="project" value="UniProtKB-EC"/>
</dbReference>
<dbReference type="InterPro" id="IPR046816">
    <property type="entry name" value="MmeI_Mtase"/>
</dbReference>
<dbReference type="Proteomes" id="UP000236740">
    <property type="component" value="Unassembled WGS sequence"/>
</dbReference>
<dbReference type="EMBL" id="FNVN01000002">
    <property type="protein sequence ID" value="SEG36382.1"/>
    <property type="molecule type" value="Genomic_DNA"/>
</dbReference>
<dbReference type="GO" id="GO:0032259">
    <property type="term" value="P:methylation"/>
    <property type="evidence" value="ECO:0007669"/>
    <property type="project" value="UniProtKB-KW"/>
</dbReference>
<sequence length="1147" mass="130667">MSRSDKICSILEDFVDDLNEKLEPQKLEQTLRGDYRPVTAELGSQPEPWIRHHLIRPLIDAVDLEWEPEIHGGGQGYPDFGITNLDVKVIGEDKSLNGSDEAEDDIEQYLNNRAASQGAEYGIATDGIIWTVLRIELGGDYLDYTAVDPTPINFRQELLHIANEKNYIAQSGVSEVDIEAKAELFYETFNREDFNTLLTQEAPRIIRSKKKAGIEEFYDLYVELLFGEGSGSYSYDTTLLDDIQAPEGATETDKRKFAIKLVNRLLFVKFLEGDVIPDSFLNKRVNNFQDAQEKVDRFGGGLYKSQLEPLFFSLFNTEEDDRISKHRGGWFDEVPYLNGSLFAPEKEERGYDVDDRMLETVVQDLVEGHELSENNGNHTLDPSVLGNVFEMTINHISGGQSQKKEGAYYTPSDVIRLITEQSVDPKIYEILVDTYSSRVASASNMDEGQARELVGDYDLGEMLREIEQRQGYFTDPEALEEAYDRLGKLKIVDPACGSGHFLTAVLDEIHRVRMSLLRGMKGDNLDEKDVYSAKKDLVLNTIYGVDVNPIAIEIAKLRVWLKMVEEGWREEFGRLPNIDVNIVPGNSLVGLPAISSGQSMLQAFDVDLSGIQNVRDKYREGQINRRELDTRIDDLRPEIRQFYAENLNHYFEDEVETTGKFDNLTANLDSLYPVVDAARARRKDGENLSDRDGDKLESIGFTAYKKSGRLDGEDLRGKMGELRSLIEDGFKLELERRPTAYDLEELQEYGELSHEAFHWIVEFPEAVVKDGTEYSVDFDIVVGNPPYGDLVTGIERRFTAGYRTGNIRDIAAQFLERQLQLLGDGGVFGNVITLRLIYDSKAYVSRDVLNKKLTDTRIACFGWRPSYIFAGSEALAAVITGQKSEEPDDDIQTSRFILFSDEDRKQRLENIDYYRTDDLVLGETIGGGSIGESSDKSMPKVGTEIARNILEKLSDASGTTIRDKEVDEKTEHKVWRKEGARYWINPLLESLWSEEDRSRETKPMHFNSELERYTTFLLMQSSLFYNHWMTYGDQQHVSWKLVRSFPFPNMEALRENEEKIEKLAGELWTGIEERFHPEINVSGEIQGVAELKPLVDQVDELFGPMFDLSEEEIEYVKQLDTEYGRSLREEGQNQLPNGAVSRVELND</sequence>
<keyword evidence="2" id="KW-0489">Methyltransferase</keyword>
<keyword evidence="3" id="KW-0808">Transferase</keyword>
<dbReference type="GeneID" id="39858549"/>
<evidence type="ECO:0000313" key="9">
    <source>
        <dbReference type="EMBL" id="SEG36382.1"/>
    </source>
</evidence>
<dbReference type="InterPro" id="IPR050953">
    <property type="entry name" value="N4_N6_ade-DNA_methylase"/>
</dbReference>
<evidence type="ECO:0000256" key="5">
    <source>
        <dbReference type="ARBA" id="ARBA00047942"/>
    </source>
</evidence>
<dbReference type="PROSITE" id="PS00092">
    <property type="entry name" value="N6_MTASE"/>
    <property type="match status" value="1"/>
</dbReference>
<evidence type="ECO:0000256" key="1">
    <source>
        <dbReference type="ARBA" id="ARBA00011900"/>
    </source>
</evidence>
<feature type="domain" description="MmeI-like DNA-methyltransferase" evidence="7">
    <location>
        <begin position="476"/>
        <end position="562"/>
    </location>
</feature>
<dbReference type="InterPro" id="IPR056716">
    <property type="entry name" value="DUF7814"/>
</dbReference>
<proteinExistence type="predicted"/>
<dbReference type="OrthoDB" id="45790at2157"/>
<evidence type="ECO:0000259" key="7">
    <source>
        <dbReference type="Pfam" id="PF20473"/>
    </source>
</evidence>
<dbReference type="PANTHER" id="PTHR33841">
    <property type="entry name" value="DNA METHYLTRANSFERASE YEEA-RELATED"/>
    <property type="match status" value="1"/>
</dbReference>
<feature type="domain" description="Type II methyltransferase M.TaqI-like" evidence="6">
    <location>
        <begin position="750"/>
        <end position="856"/>
    </location>
</feature>